<evidence type="ECO:0000256" key="1">
    <source>
        <dbReference type="SAM" id="Phobius"/>
    </source>
</evidence>
<keyword evidence="1" id="KW-0812">Transmembrane</keyword>
<dbReference type="RefSeq" id="WP_146950840.1">
    <property type="nucleotide sequence ID" value="NZ_VOQF01000030.1"/>
</dbReference>
<organism evidence="2 3">
    <name type="scientific">Metabacillus litoralis</name>
    <dbReference type="NCBI Taxonomy" id="152268"/>
    <lineage>
        <taxon>Bacteria</taxon>
        <taxon>Bacillati</taxon>
        <taxon>Bacillota</taxon>
        <taxon>Bacilli</taxon>
        <taxon>Bacillales</taxon>
        <taxon>Bacillaceae</taxon>
        <taxon>Metabacillus</taxon>
    </lineage>
</organism>
<dbReference type="Proteomes" id="UP000321363">
    <property type="component" value="Unassembled WGS sequence"/>
</dbReference>
<dbReference type="EMBL" id="VOQF01000030">
    <property type="protein sequence ID" value="TXC78735.1"/>
    <property type="molecule type" value="Genomic_DNA"/>
</dbReference>
<reference evidence="2 3" key="1">
    <citation type="journal article" date="2005" name="Int. J. Syst. Evol. Microbiol.">
        <title>Bacillus litoralis sp. nov., isolated from a tidal flat of the Yellow Sea in Korea.</title>
        <authorList>
            <person name="Yoon J.H."/>
            <person name="Oh T.K."/>
        </authorList>
    </citation>
    <scope>NUCLEOTIDE SEQUENCE [LARGE SCALE GENOMIC DNA]</scope>
    <source>
        <strain evidence="2 3">SW-211</strain>
    </source>
</reference>
<sequence length="147" mass="17053">MKSTKIRILLYVIIIVMIFIGGYYTGKITSTETTREITIGYENQEHPDQIDFTKIIKDSEDQSAVDNFTVIYSNNSKIIIEEDMGKPDVYLSIRSPKQFTNLIDSKIWFTKEGATIGIRSGETWKKIDYFSINKDDANYIREKIDFN</sequence>
<keyword evidence="3" id="KW-1185">Reference proteome</keyword>
<keyword evidence="1" id="KW-0472">Membrane</keyword>
<evidence type="ECO:0000313" key="3">
    <source>
        <dbReference type="Proteomes" id="UP000321363"/>
    </source>
</evidence>
<keyword evidence="1" id="KW-1133">Transmembrane helix</keyword>
<comment type="caution">
    <text evidence="2">The sequence shown here is derived from an EMBL/GenBank/DDBJ whole genome shotgun (WGS) entry which is preliminary data.</text>
</comment>
<evidence type="ECO:0000313" key="2">
    <source>
        <dbReference type="EMBL" id="TXC78735.1"/>
    </source>
</evidence>
<proteinExistence type="predicted"/>
<gene>
    <name evidence="2" type="ORF">FS935_22405</name>
</gene>
<feature type="transmembrane region" description="Helical" evidence="1">
    <location>
        <begin position="6"/>
        <end position="25"/>
    </location>
</feature>
<accession>A0A5C6V566</accession>
<dbReference type="AlphaFoldDB" id="A0A5C6V566"/>
<protein>
    <submittedName>
        <fullName evidence="2">Uncharacterized protein</fullName>
    </submittedName>
</protein>
<name>A0A5C6V566_9BACI</name>
<dbReference type="OrthoDB" id="2870746at2"/>